<sequence>MEMTVKSEGKELVITRVLNAPRELVFKAWSEAEHLKRWWGPKGFEINVAQLDFRPGGFFHYNMQSLLMVIKCGVNLCIRKSRLSKKLSGSTAFQMRQAILSELPLAI</sequence>
<dbReference type="EMBL" id="JBHSNC010000025">
    <property type="protein sequence ID" value="MFC5529539.1"/>
    <property type="molecule type" value="Genomic_DNA"/>
</dbReference>
<evidence type="ECO:0000256" key="1">
    <source>
        <dbReference type="ARBA" id="ARBA00006817"/>
    </source>
</evidence>
<feature type="domain" description="Activator of Hsp90 ATPase homologue 1/2-like C-terminal" evidence="2">
    <location>
        <begin position="19"/>
        <end position="64"/>
    </location>
</feature>
<evidence type="ECO:0000313" key="4">
    <source>
        <dbReference type="Proteomes" id="UP001596108"/>
    </source>
</evidence>
<evidence type="ECO:0000259" key="2">
    <source>
        <dbReference type="Pfam" id="PF08327"/>
    </source>
</evidence>
<accession>A0ABW0R2T4</accession>
<dbReference type="Pfam" id="PF08327">
    <property type="entry name" value="AHSA1"/>
    <property type="match status" value="1"/>
</dbReference>
<organism evidence="3 4">
    <name type="scientific">Cohnella yongneupensis</name>
    <dbReference type="NCBI Taxonomy" id="425006"/>
    <lineage>
        <taxon>Bacteria</taxon>
        <taxon>Bacillati</taxon>
        <taxon>Bacillota</taxon>
        <taxon>Bacilli</taxon>
        <taxon>Bacillales</taxon>
        <taxon>Paenibacillaceae</taxon>
        <taxon>Cohnella</taxon>
    </lineage>
</organism>
<dbReference type="InterPro" id="IPR013538">
    <property type="entry name" value="ASHA1/2-like_C"/>
</dbReference>
<name>A0ABW0R2T4_9BACL</name>
<dbReference type="InterPro" id="IPR023393">
    <property type="entry name" value="START-like_dom_sf"/>
</dbReference>
<dbReference type="Gene3D" id="3.30.530.20">
    <property type="match status" value="1"/>
</dbReference>
<dbReference type="SUPFAM" id="SSF55961">
    <property type="entry name" value="Bet v1-like"/>
    <property type="match status" value="1"/>
</dbReference>
<evidence type="ECO:0000313" key="3">
    <source>
        <dbReference type="EMBL" id="MFC5529539.1"/>
    </source>
</evidence>
<protein>
    <submittedName>
        <fullName evidence="3">SRPBCC domain-containing protein</fullName>
    </submittedName>
</protein>
<keyword evidence="4" id="KW-1185">Reference proteome</keyword>
<proteinExistence type="inferred from homology"/>
<comment type="similarity">
    <text evidence="1">Belongs to the AHA1 family.</text>
</comment>
<dbReference type="RefSeq" id="WP_378111424.1">
    <property type="nucleotide sequence ID" value="NZ_JBHSNC010000025.1"/>
</dbReference>
<gene>
    <name evidence="3" type="ORF">ACFPQ4_08765</name>
</gene>
<comment type="caution">
    <text evidence="3">The sequence shown here is derived from an EMBL/GenBank/DDBJ whole genome shotgun (WGS) entry which is preliminary data.</text>
</comment>
<dbReference type="Proteomes" id="UP001596108">
    <property type="component" value="Unassembled WGS sequence"/>
</dbReference>
<reference evidence="4" key="1">
    <citation type="journal article" date="2019" name="Int. J. Syst. Evol. Microbiol.">
        <title>The Global Catalogue of Microorganisms (GCM) 10K type strain sequencing project: providing services to taxonomists for standard genome sequencing and annotation.</title>
        <authorList>
            <consortium name="The Broad Institute Genomics Platform"/>
            <consortium name="The Broad Institute Genome Sequencing Center for Infectious Disease"/>
            <person name="Wu L."/>
            <person name="Ma J."/>
        </authorList>
    </citation>
    <scope>NUCLEOTIDE SEQUENCE [LARGE SCALE GENOMIC DNA]</scope>
    <source>
        <strain evidence="4">CGMCC 1.18578</strain>
    </source>
</reference>